<dbReference type="RefSeq" id="WP_342610552.1">
    <property type="nucleotide sequence ID" value="NZ_CP128355.1"/>
</dbReference>
<evidence type="ECO:0000313" key="2">
    <source>
        <dbReference type="EMBL" id="XAF71371.1"/>
    </source>
</evidence>
<keyword evidence="1" id="KW-0175">Coiled coil</keyword>
<gene>
    <name evidence="2" type="ORF">QQM35_04560</name>
</gene>
<sequence>MDSKEETKKRQEFERLDQLKQTMRAETEQMVDEEEIRLDSKHRAVDEMFNMLNRSNHNLKELFEGEASDAAEANIDKLKHQHEQMDQLYDALLKSIRVN</sequence>
<dbReference type="Gene3D" id="1.10.287.1060">
    <property type="entry name" value="ESAT-6-like"/>
    <property type="match status" value="1"/>
</dbReference>
<evidence type="ECO:0000313" key="3">
    <source>
        <dbReference type="Proteomes" id="UP001436297"/>
    </source>
</evidence>
<protein>
    <submittedName>
        <fullName evidence="2">Uncharacterized protein</fullName>
    </submittedName>
</protein>
<accession>A0ABZ3EES8</accession>
<dbReference type="EMBL" id="CP128355">
    <property type="protein sequence ID" value="XAF71371.1"/>
    <property type="molecule type" value="Genomic_DNA"/>
</dbReference>
<keyword evidence="3" id="KW-1185">Reference proteome</keyword>
<dbReference type="Proteomes" id="UP001436297">
    <property type="component" value="Chromosome"/>
</dbReference>
<organism evidence="2 3">
    <name type="scientific">Staphylococcus hsinchuensis</name>
    <dbReference type="NCBI Taxonomy" id="3051183"/>
    <lineage>
        <taxon>Bacteria</taxon>
        <taxon>Bacillati</taxon>
        <taxon>Bacillota</taxon>
        <taxon>Bacilli</taxon>
        <taxon>Bacillales</taxon>
        <taxon>Staphylococcaceae</taxon>
        <taxon>Staphylococcus</taxon>
    </lineage>
</organism>
<feature type="coiled-coil region" evidence="1">
    <location>
        <begin position="68"/>
        <end position="95"/>
    </location>
</feature>
<feature type="coiled-coil region" evidence="1">
    <location>
        <begin position="9"/>
        <end position="36"/>
    </location>
</feature>
<reference evidence="2 3" key="1">
    <citation type="journal article" date="2024" name="Pathogens">
        <title>Staphylococcus hsinchuensis sp. nov., Isolated from Soymilk.</title>
        <authorList>
            <person name="Wang Y.T."/>
            <person name="Lin Y.C."/>
            <person name="Hsieh Y.H."/>
            <person name="Lin Y.T."/>
            <person name="Hamada M."/>
            <person name="Chen C.C."/>
            <person name="Liou J.S."/>
            <person name="Lee A.Y."/>
            <person name="Zhang W.L."/>
            <person name="Chen Y.T."/>
            <person name="Huang C.H."/>
        </authorList>
    </citation>
    <scope>NUCLEOTIDE SEQUENCE [LARGE SCALE GENOMIC DNA]</scope>
    <source>
        <strain evidence="2 3">H164</strain>
    </source>
</reference>
<proteinExistence type="predicted"/>
<evidence type="ECO:0000256" key="1">
    <source>
        <dbReference type="SAM" id="Coils"/>
    </source>
</evidence>
<name>A0ABZ3EES8_9STAP</name>